<dbReference type="AlphaFoldDB" id="A0A523WB61"/>
<dbReference type="GO" id="GO:0004853">
    <property type="term" value="F:uroporphyrinogen decarboxylase activity"/>
    <property type="evidence" value="ECO:0007669"/>
    <property type="project" value="InterPro"/>
</dbReference>
<proteinExistence type="predicted"/>
<dbReference type="InterPro" id="IPR000257">
    <property type="entry name" value="Uroporphyrinogen_deCOase"/>
</dbReference>
<gene>
    <name evidence="2" type="ORF">E3J48_01325</name>
</gene>
<reference evidence="2 3" key="1">
    <citation type="submission" date="2019-03" db="EMBL/GenBank/DDBJ databases">
        <title>Metabolic potential of uncultured bacteria and archaea associated with petroleum seepage in deep-sea sediments.</title>
        <authorList>
            <person name="Dong X."/>
            <person name="Hubert C."/>
        </authorList>
    </citation>
    <scope>NUCLEOTIDE SEQUENCE [LARGE SCALE GENOMIC DNA]</scope>
    <source>
        <strain evidence="2">E29_bin52</strain>
    </source>
</reference>
<evidence type="ECO:0000313" key="3">
    <source>
        <dbReference type="Proteomes" id="UP000319130"/>
    </source>
</evidence>
<comment type="caution">
    <text evidence="2">The sequence shown here is derived from an EMBL/GenBank/DDBJ whole genome shotgun (WGS) entry which is preliminary data.</text>
</comment>
<dbReference type="InterPro" id="IPR038071">
    <property type="entry name" value="UROD/MetE-like_sf"/>
</dbReference>
<dbReference type="PANTHER" id="PTHR47099">
    <property type="entry name" value="METHYLCOBAMIDE:COM METHYLTRANSFERASE MTBA"/>
    <property type="match status" value="1"/>
</dbReference>
<dbReference type="Proteomes" id="UP000319130">
    <property type="component" value="Unassembled WGS sequence"/>
</dbReference>
<organism evidence="2 3">
    <name type="scientific">Aerophobetes bacterium</name>
    <dbReference type="NCBI Taxonomy" id="2030807"/>
    <lineage>
        <taxon>Bacteria</taxon>
        <taxon>Candidatus Aerophobota</taxon>
    </lineage>
</organism>
<feature type="domain" description="Uroporphyrinogen decarboxylase (URO-D)" evidence="1">
    <location>
        <begin position="139"/>
        <end position="389"/>
    </location>
</feature>
<dbReference type="InterPro" id="IPR052024">
    <property type="entry name" value="Methanogen_methyltrans"/>
</dbReference>
<dbReference type="SUPFAM" id="SSF51726">
    <property type="entry name" value="UROD/MetE-like"/>
    <property type="match status" value="1"/>
</dbReference>
<sequence>MTNLTARDRLLMALQHKEPDCIPYDLAGTSVTGIHYVAYQNLVDYLGKDYLLENEQESWCYEKQQGLAQVDEEIKQKLKVDTRGTKFKNPSTWKLEIKEVEGKEAFTDELGCRWISSRNGYYFDQISGKSHPLGGSITVEDIKNYPWPNASDPVRVENLRNQLKGLREAGYAAIIEAPFNGVFSLGFRMRGYSYFYEDLGARQSLAYSLMDRLTDLKIDFWDMALEEISDLVDVIVELDDLGGQNGTLISPEMYRKLVKPRHRKLFSFIKKKAPNSYLFLHSDGSLCDIIPDLIELGVDILNPVQVSAAKMDSAKLKRKFGDSLSFWGGGVDTQNILGKGTPGEVRSEVKRRIDDLAPGGGYIFAAIHNIQADVPPENFMAMWETLQQYKSY</sequence>
<evidence type="ECO:0000313" key="2">
    <source>
        <dbReference type="EMBL" id="TET64270.1"/>
    </source>
</evidence>
<protein>
    <submittedName>
        <fullName evidence="2">Uroporphyrinogen-III decarboxylase</fullName>
    </submittedName>
</protein>
<accession>A0A523WB61</accession>
<evidence type="ECO:0000259" key="1">
    <source>
        <dbReference type="Pfam" id="PF01208"/>
    </source>
</evidence>
<dbReference type="Pfam" id="PF01208">
    <property type="entry name" value="URO-D"/>
    <property type="match status" value="1"/>
</dbReference>
<dbReference type="PANTHER" id="PTHR47099:SF1">
    <property type="entry name" value="METHYLCOBAMIDE:COM METHYLTRANSFERASE MTBA"/>
    <property type="match status" value="1"/>
</dbReference>
<name>A0A523WB61_UNCAE</name>
<dbReference type="EMBL" id="SOIZ01000060">
    <property type="protein sequence ID" value="TET64270.1"/>
    <property type="molecule type" value="Genomic_DNA"/>
</dbReference>
<dbReference type="GO" id="GO:0006779">
    <property type="term" value="P:porphyrin-containing compound biosynthetic process"/>
    <property type="evidence" value="ECO:0007669"/>
    <property type="project" value="InterPro"/>
</dbReference>
<dbReference type="Gene3D" id="3.20.20.210">
    <property type="match status" value="1"/>
</dbReference>